<evidence type="ECO:0000313" key="7">
    <source>
        <dbReference type="Proteomes" id="UP001432000"/>
    </source>
</evidence>
<keyword evidence="7" id="KW-1185">Reference proteome</keyword>
<dbReference type="Proteomes" id="UP001432000">
    <property type="component" value="Chromosome"/>
</dbReference>
<keyword evidence="2" id="KW-0285">Flavoprotein</keyword>
<dbReference type="Pfam" id="PF01266">
    <property type="entry name" value="DAO"/>
    <property type="match status" value="1"/>
</dbReference>
<dbReference type="InterPro" id="IPR036188">
    <property type="entry name" value="FAD/NAD-bd_sf"/>
</dbReference>
<dbReference type="EMBL" id="CP147846">
    <property type="protein sequence ID" value="WXG68762.1"/>
    <property type="molecule type" value="Genomic_DNA"/>
</dbReference>
<sequence>MNDKARTHRIAVIGLGAVGSMTAWQLASKGFKVDGYDRFAPGSDHSGAGGSTRMFRTIYPESPNYSGLLEKSSTMWRELERASGLSLMVSTGALTISTPDSVMVSSTVAAAEAAKVEYEILDPATTLARHPGQILRDDEVAVFDPGAGVIRSNAAIVVAADRAEALGARILSHTEVFEISAIGGGYRVSSSFGVEQYDLVVVAAGGVSAALLPQFADKLVTRQLTTTWHVAREPQSADPASCPLVLRRSGPSRSFGTQCALDASTVKVGLLWDRDDAVSETDGFALSVPSEWEALTAECLADLYPNVYPQSVRTQTYADAFSKDGHGYVGELPGAPGMFVATGFSAHGFKIAPAIGALVTDLITTGFSPLHIDELRADRVSTADGGTGLLWVRPA</sequence>
<comment type="cofactor">
    <cofactor evidence="1">
        <name>FAD</name>
        <dbReference type="ChEBI" id="CHEBI:57692"/>
    </cofactor>
</comment>
<dbReference type="PROSITE" id="PS00065">
    <property type="entry name" value="D_2_HYDROXYACID_DH_1"/>
    <property type="match status" value="1"/>
</dbReference>
<evidence type="ECO:0000256" key="3">
    <source>
        <dbReference type="ARBA" id="ARBA00022827"/>
    </source>
</evidence>
<keyword evidence="3" id="KW-0274">FAD</keyword>
<dbReference type="PANTHER" id="PTHR10961:SF7">
    <property type="entry name" value="FAD DEPENDENT OXIDOREDUCTASE DOMAIN-CONTAINING PROTEIN"/>
    <property type="match status" value="1"/>
</dbReference>
<dbReference type="SUPFAM" id="SSF51905">
    <property type="entry name" value="FAD/NAD(P)-binding domain"/>
    <property type="match status" value="1"/>
</dbReference>
<dbReference type="InterPro" id="IPR006076">
    <property type="entry name" value="FAD-dep_OxRdtase"/>
</dbReference>
<gene>
    <name evidence="6" type="ORF">WDS16_26870</name>
</gene>
<evidence type="ECO:0000256" key="4">
    <source>
        <dbReference type="ARBA" id="ARBA00023002"/>
    </source>
</evidence>
<proteinExistence type="predicted"/>
<dbReference type="InterPro" id="IPR045170">
    <property type="entry name" value="MTOX"/>
</dbReference>
<reference evidence="6 7" key="1">
    <citation type="submission" date="2024-03" db="EMBL/GenBank/DDBJ databases">
        <title>Natural products discovery in diverse microorganisms through a two-stage MS feature dereplication strategy.</title>
        <authorList>
            <person name="Zhang R."/>
        </authorList>
    </citation>
    <scope>NUCLEOTIDE SEQUENCE [LARGE SCALE GENOMIC DNA]</scope>
    <source>
        <strain evidence="6 7">18930</strain>
    </source>
</reference>
<organism evidence="6 7">
    <name type="scientific">Rhodococcus sovatensis</name>
    <dbReference type="NCBI Taxonomy" id="1805840"/>
    <lineage>
        <taxon>Bacteria</taxon>
        <taxon>Bacillati</taxon>
        <taxon>Actinomycetota</taxon>
        <taxon>Actinomycetes</taxon>
        <taxon>Mycobacteriales</taxon>
        <taxon>Nocardiaceae</taxon>
        <taxon>Rhodococcus</taxon>
    </lineage>
</organism>
<accession>A0ABZ2PHW8</accession>
<dbReference type="InterPro" id="IPR029752">
    <property type="entry name" value="D-isomer_DH_CS1"/>
</dbReference>
<keyword evidence="4" id="KW-0560">Oxidoreductase</keyword>
<dbReference type="Gene3D" id="3.50.50.60">
    <property type="entry name" value="FAD/NAD(P)-binding domain"/>
    <property type="match status" value="1"/>
</dbReference>
<dbReference type="RefSeq" id="WP_338889166.1">
    <property type="nucleotide sequence ID" value="NZ_CP147846.1"/>
</dbReference>
<protein>
    <submittedName>
        <fullName evidence="6">FAD-dependent oxidoreductase</fullName>
    </submittedName>
</protein>
<evidence type="ECO:0000256" key="2">
    <source>
        <dbReference type="ARBA" id="ARBA00022630"/>
    </source>
</evidence>
<dbReference type="Gene3D" id="3.30.9.10">
    <property type="entry name" value="D-Amino Acid Oxidase, subunit A, domain 2"/>
    <property type="match status" value="1"/>
</dbReference>
<evidence type="ECO:0000259" key="5">
    <source>
        <dbReference type="Pfam" id="PF01266"/>
    </source>
</evidence>
<dbReference type="PANTHER" id="PTHR10961">
    <property type="entry name" value="PEROXISOMAL SARCOSINE OXIDASE"/>
    <property type="match status" value="1"/>
</dbReference>
<evidence type="ECO:0000313" key="6">
    <source>
        <dbReference type="EMBL" id="WXG68762.1"/>
    </source>
</evidence>
<evidence type="ECO:0000256" key="1">
    <source>
        <dbReference type="ARBA" id="ARBA00001974"/>
    </source>
</evidence>
<name>A0ABZ2PHW8_9NOCA</name>
<feature type="domain" description="FAD dependent oxidoreductase" evidence="5">
    <location>
        <begin position="9"/>
        <end position="362"/>
    </location>
</feature>